<feature type="transmembrane region" description="Helical" evidence="7">
    <location>
        <begin position="404"/>
        <end position="421"/>
    </location>
</feature>
<keyword evidence="6 7" id="KW-0472">Membrane</keyword>
<feature type="transmembrane region" description="Helical" evidence="7">
    <location>
        <begin position="374"/>
        <end position="397"/>
    </location>
</feature>
<dbReference type="PANTHER" id="PTHR42810:SF2">
    <property type="entry name" value="PURINE PERMEASE C1399.01C-RELATED"/>
    <property type="match status" value="1"/>
</dbReference>
<evidence type="ECO:0000256" key="7">
    <source>
        <dbReference type="SAM" id="Phobius"/>
    </source>
</evidence>
<evidence type="ECO:0000256" key="6">
    <source>
        <dbReference type="ARBA" id="ARBA00023136"/>
    </source>
</evidence>
<feature type="transmembrane region" description="Helical" evidence="7">
    <location>
        <begin position="346"/>
        <end position="368"/>
    </location>
</feature>
<dbReference type="NCBIfam" id="NF037981">
    <property type="entry name" value="NCS2_1"/>
    <property type="match status" value="1"/>
</dbReference>
<comment type="subcellular location">
    <subcellularLocation>
        <location evidence="1">Membrane</location>
        <topology evidence="1">Multi-pass membrane protein</topology>
    </subcellularLocation>
</comment>
<feature type="transmembrane region" description="Helical" evidence="7">
    <location>
        <begin position="127"/>
        <end position="148"/>
    </location>
</feature>
<dbReference type="InterPro" id="IPR006042">
    <property type="entry name" value="Xan_ur_permease"/>
</dbReference>
<evidence type="ECO:0000256" key="4">
    <source>
        <dbReference type="ARBA" id="ARBA00022692"/>
    </source>
</evidence>
<keyword evidence="3" id="KW-0813">Transport</keyword>
<dbReference type="RefSeq" id="WP_119375087.1">
    <property type="nucleotide sequence ID" value="NZ_QWFX01000005.1"/>
</dbReference>
<evidence type="ECO:0000256" key="5">
    <source>
        <dbReference type="ARBA" id="ARBA00022989"/>
    </source>
</evidence>
<gene>
    <name evidence="8" type="ORF">D1223_03960</name>
</gene>
<keyword evidence="5 7" id="KW-1133">Transmembrane helix</keyword>
<evidence type="ECO:0000313" key="9">
    <source>
        <dbReference type="Proteomes" id="UP000266385"/>
    </source>
</evidence>
<dbReference type="PANTHER" id="PTHR42810">
    <property type="entry name" value="PURINE PERMEASE C1399.01C-RELATED"/>
    <property type="match status" value="1"/>
</dbReference>
<dbReference type="Pfam" id="PF00860">
    <property type="entry name" value="Xan_ur_permease"/>
    <property type="match status" value="1"/>
</dbReference>
<dbReference type="NCBIfam" id="TIGR00801">
    <property type="entry name" value="ncs2"/>
    <property type="match status" value="1"/>
</dbReference>
<evidence type="ECO:0000256" key="3">
    <source>
        <dbReference type="ARBA" id="ARBA00022448"/>
    </source>
</evidence>
<feature type="transmembrane region" description="Helical" evidence="7">
    <location>
        <begin position="160"/>
        <end position="181"/>
    </location>
</feature>
<dbReference type="GO" id="GO:0005886">
    <property type="term" value="C:plasma membrane"/>
    <property type="evidence" value="ECO:0007669"/>
    <property type="project" value="TreeGrafter"/>
</dbReference>
<dbReference type="EMBL" id="QWFX01000005">
    <property type="protein sequence ID" value="RIJ33008.1"/>
    <property type="molecule type" value="Genomic_DNA"/>
</dbReference>
<keyword evidence="4 7" id="KW-0812">Transmembrane</keyword>
<protein>
    <submittedName>
        <fullName evidence="8">Purine permease</fullName>
    </submittedName>
</protein>
<comment type="caution">
    <text evidence="8">The sequence shown here is derived from an EMBL/GenBank/DDBJ whole genome shotgun (WGS) entry which is preliminary data.</text>
</comment>
<comment type="similarity">
    <text evidence="2">Belongs to the nucleobase:cation symporter-2 (NCS2) (TC 2.A.40) family.</text>
</comment>
<dbReference type="AlphaFoldDB" id="A0A399RP80"/>
<feature type="transmembrane region" description="Helical" evidence="7">
    <location>
        <begin position="258"/>
        <end position="281"/>
    </location>
</feature>
<proteinExistence type="inferred from homology"/>
<dbReference type="OrthoDB" id="9805749at2"/>
<feature type="transmembrane region" description="Helical" evidence="7">
    <location>
        <begin position="193"/>
        <end position="211"/>
    </location>
</feature>
<feature type="transmembrane region" description="Helical" evidence="7">
    <location>
        <begin position="43"/>
        <end position="66"/>
    </location>
</feature>
<evidence type="ECO:0000313" key="8">
    <source>
        <dbReference type="EMBL" id="RIJ33008.1"/>
    </source>
</evidence>
<accession>A0A399RP80</accession>
<feature type="transmembrane region" description="Helical" evidence="7">
    <location>
        <begin position="72"/>
        <end position="90"/>
    </location>
</feature>
<dbReference type="GO" id="GO:0042907">
    <property type="term" value="F:xanthine transmembrane transporter activity"/>
    <property type="evidence" value="ECO:0007669"/>
    <property type="project" value="TreeGrafter"/>
</dbReference>
<sequence>MSADSAGRAAKPSGSILMTREQRQDPDYFPGFAAAIPLSIQHILAMFISNVTPAIIVAGAAGFGFGSPDVSALLYMIQMSMLFAGLATLLQTIGMGPVGSRLPIVQGTSFAFLPIMIPLVAGQGVEAMAVLTTGALFGGLFHAGLSVFVKQLRCAFPPLVTGLVVAMIALSLLQVGIQYAAGGVPLRGSDDYGSWQSWLLASIVIVATFGFKFFTKGMWSSASVLLGLLVGYGVAFAMGRVDLQDVSAAGWVSVPFPFHFGFSFSVSAVIGFCLMGIVSAIETVGDVSAIAEGGAGREAKDEELSGATLADGVGTSLAAVFGGLPNTSFSQNVGLIAMTGIMSRHIVSLGAVFLIICGLLPKVGAFIITIPIEVLGGGVIIMFGMVASAAISILSNVQWSQRNMLIFALSLSLGFGLQLEPQALQHVPEDVRMFLTSGLLPATFLAVLLNLVLPELEEDVA</sequence>
<evidence type="ECO:0000256" key="2">
    <source>
        <dbReference type="ARBA" id="ARBA00008821"/>
    </source>
</evidence>
<dbReference type="InterPro" id="IPR006043">
    <property type="entry name" value="NCS2"/>
</dbReference>
<feature type="transmembrane region" description="Helical" evidence="7">
    <location>
        <begin position="218"/>
        <end position="238"/>
    </location>
</feature>
<feature type="transmembrane region" description="Helical" evidence="7">
    <location>
        <begin position="433"/>
        <end position="453"/>
    </location>
</feature>
<keyword evidence="9" id="KW-1185">Reference proteome</keyword>
<reference evidence="8 9" key="1">
    <citation type="submission" date="2018-08" db="EMBL/GenBank/DDBJ databases">
        <title>Henriciella mobilis sp. nov., isolated from seawater.</title>
        <authorList>
            <person name="Cheng H."/>
            <person name="Wu Y.-H."/>
            <person name="Xu X.-W."/>
            <person name="Guo L.-L."/>
        </authorList>
    </citation>
    <scope>NUCLEOTIDE SEQUENCE [LARGE SCALE GENOMIC DNA]</scope>
    <source>
        <strain evidence="8 9">JN25</strain>
    </source>
</reference>
<name>A0A399RP80_9PROT</name>
<dbReference type="Proteomes" id="UP000266385">
    <property type="component" value="Unassembled WGS sequence"/>
</dbReference>
<organism evidence="8 9">
    <name type="scientific">Henriciella mobilis</name>
    <dbReference type="NCBI Taxonomy" id="2305467"/>
    <lineage>
        <taxon>Bacteria</taxon>
        <taxon>Pseudomonadati</taxon>
        <taxon>Pseudomonadota</taxon>
        <taxon>Alphaproteobacteria</taxon>
        <taxon>Hyphomonadales</taxon>
        <taxon>Hyphomonadaceae</taxon>
        <taxon>Henriciella</taxon>
    </lineage>
</organism>
<evidence type="ECO:0000256" key="1">
    <source>
        <dbReference type="ARBA" id="ARBA00004141"/>
    </source>
</evidence>